<comment type="caution">
    <text evidence="2">The sequence shown here is derived from an EMBL/GenBank/DDBJ whole genome shotgun (WGS) entry which is preliminary data.</text>
</comment>
<dbReference type="Pfam" id="PF01381">
    <property type="entry name" value="HTH_3"/>
    <property type="match status" value="1"/>
</dbReference>
<dbReference type="PROSITE" id="PS50943">
    <property type="entry name" value="HTH_CROC1"/>
    <property type="match status" value="1"/>
</dbReference>
<organism evidence="2 3">
    <name type="scientific">Nocardia thailandica</name>
    <dbReference type="NCBI Taxonomy" id="257275"/>
    <lineage>
        <taxon>Bacteria</taxon>
        <taxon>Bacillati</taxon>
        <taxon>Actinomycetota</taxon>
        <taxon>Actinomycetes</taxon>
        <taxon>Mycobacteriales</taxon>
        <taxon>Nocardiaceae</taxon>
        <taxon>Nocardia</taxon>
    </lineage>
</organism>
<dbReference type="Proteomes" id="UP001601444">
    <property type="component" value="Unassembled WGS sequence"/>
</dbReference>
<dbReference type="SMART" id="SM00530">
    <property type="entry name" value="HTH_XRE"/>
    <property type="match status" value="1"/>
</dbReference>
<gene>
    <name evidence="2" type="ORF">ACFYTF_21070</name>
</gene>
<feature type="domain" description="HTH cro/C1-type" evidence="1">
    <location>
        <begin position="8"/>
        <end position="62"/>
    </location>
</feature>
<dbReference type="InterPro" id="IPR010982">
    <property type="entry name" value="Lambda_DNA-bd_dom_sf"/>
</dbReference>
<accession>A0ABW6PSP6</accession>
<dbReference type="SUPFAM" id="SSF47413">
    <property type="entry name" value="lambda repressor-like DNA-binding domains"/>
    <property type="match status" value="1"/>
</dbReference>
<dbReference type="EMBL" id="JBIAMX010000013">
    <property type="protein sequence ID" value="MFF0545327.1"/>
    <property type="molecule type" value="Genomic_DNA"/>
</dbReference>
<evidence type="ECO:0000259" key="1">
    <source>
        <dbReference type="PROSITE" id="PS50943"/>
    </source>
</evidence>
<dbReference type="RefSeq" id="WP_043655276.1">
    <property type="nucleotide sequence ID" value="NZ_JBIAMX010000013.1"/>
</dbReference>
<dbReference type="Gene3D" id="1.10.260.40">
    <property type="entry name" value="lambda repressor-like DNA-binding domains"/>
    <property type="match status" value="1"/>
</dbReference>
<name>A0ABW6PSP6_9NOCA</name>
<keyword evidence="3" id="KW-1185">Reference proteome</keyword>
<reference evidence="2 3" key="1">
    <citation type="submission" date="2024-10" db="EMBL/GenBank/DDBJ databases">
        <title>The Natural Products Discovery Center: Release of the First 8490 Sequenced Strains for Exploring Actinobacteria Biosynthetic Diversity.</title>
        <authorList>
            <person name="Kalkreuter E."/>
            <person name="Kautsar S.A."/>
            <person name="Yang D."/>
            <person name="Bader C.D."/>
            <person name="Teijaro C.N."/>
            <person name="Fluegel L."/>
            <person name="Davis C.M."/>
            <person name="Simpson J.R."/>
            <person name="Lauterbach L."/>
            <person name="Steele A.D."/>
            <person name="Gui C."/>
            <person name="Meng S."/>
            <person name="Li G."/>
            <person name="Viehrig K."/>
            <person name="Ye F."/>
            <person name="Su P."/>
            <person name="Kiefer A.F."/>
            <person name="Nichols A."/>
            <person name="Cepeda A.J."/>
            <person name="Yan W."/>
            <person name="Fan B."/>
            <person name="Jiang Y."/>
            <person name="Adhikari A."/>
            <person name="Zheng C.-J."/>
            <person name="Schuster L."/>
            <person name="Cowan T.M."/>
            <person name="Smanski M.J."/>
            <person name="Chevrette M.G."/>
            <person name="De Carvalho L.P.S."/>
            <person name="Shen B."/>
        </authorList>
    </citation>
    <scope>NUCLEOTIDE SEQUENCE [LARGE SCALE GENOMIC DNA]</scope>
    <source>
        <strain evidence="2 3">NPDC004045</strain>
    </source>
</reference>
<protein>
    <submittedName>
        <fullName evidence="2">Helix-turn-helix transcriptional regulator</fullName>
    </submittedName>
</protein>
<sequence length="208" mass="22785">MNPTADVIRRRRKHLDLSQTALGRLVGTDQKTISRYESGETLPDLVIGTKLAEALGVSVSELAGQATRALDLSGDWWAAWQTWGADGERVDVHELGIVQDGQFLLLDGARARPVSEGSYEWRGELRVWDNESLMGWYVATEAAVRSKGALYFALHPQGLALAGTWVGQSAAGMVVRGWGAITRHRRLAEPLVDALRRTDGHLTAWPSS</sequence>
<proteinExistence type="predicted"/>
<dbReference type="CDD" id="cd00093">
    <property type="entry name" value="HTH_XRE"/>
    <property type="match status" value="1"/>
</dbReference>
<evidence type="ECO:0000313" key="2">
    <source>
        <dbReference type="EMBL" id="MFF0545327.1"/>
    </source>
</evidence>
<dbReference type="InterPro" id="IPR001387">
    <property type="entry name" value="Cro/C1-type_HTH"/>
</dbReference>
<evidence type="ECO:0000313" key="3">
    <source>
        <dbReference type="Proteomes" id="UP001601444"/>
    </source>
</evidence>